<keyword evidence="1" id="KW-0472">Membrane</keyword>
<accession>A0A2J7TK56</accession>
<dbReference type="OrthoDB" id="8366007at2"/>
<organism evidence="2 3">
    <name type="scientific">Methylocella silvestris</name>
    <dbReference type="NCBI Taxonomy" id="199596"/>
    <lineage>
        <taxon>Bacteria</taxon>
        <taxon>Pseudomonadati</taxon>
        <taxon>Pseudomonadota</taxon>
        <taxon>Alphaproteobacteria</taxon>
        <taxon>Hyphomicrobiales</taxon>
        <taxon>Beijerinckiaceae</taxon>
        <taxon>Methylocella</taxon>
    </lineage>
</organism>
<comment type="caution">
    <text evidence="2">The sequence shown here is derived from an EMBL/GenBank/DDBJ whole genome shotgun (WGS) entry which is preliminary data.</text>
</comment>
<feature type="transmembrane region" description="Helical" evidence="1">
    <location>
        <begin position="49"/>
        <end position="66"/>
    </location>
</feature>
<dbReference type="EMBL" id="PDZR01000003">
    <property type="protein sequence ID" value="PNG27151.1"/>
    <property type="molecule type" value="Genomic_DNA"/>
</dbReference>
<feature type="transmembrane region" description="Helical" evidence="1">
    <location>
        <begin position="7"/>
        <end position="29"/>
    </location>
</feature>
<evidence type="ECO:0000313" key="2">
    <source>
        <dbReference type="EMBL" id="PNG27151.1"/>
    </source>
</evidence>
<name>A0A2J7TK56_METSI</name>
<keyword evidence="1" id="KW-1133">Transmembrane helix</keyword>
<sequence>MRQRGIVYLGLLAVQTAAATFMVWVAFPLFQQVIARPGELQEAGLRDQVAIISATLVLHCAYWSRYRWIAVQAPIHSAFVGHVIQFAGRASFFFGGAVFSAIFFRHLPELDALPAPGQAAIKGLILMWGLFSLFCYSLELDRLGKAIEQARAAK</sequence>
<proteinExistence type="predicted"/>
<reference evidence="2 3" key="1">
    <citation type="submission" date="2017-10" db="EMBL/GenBank/DDBJ databases">
        <title>Genome announcement of Methylocella silvestris TVC from permafrost.</title>
        <authorList>
            <person name="Wang J."/>
            <person name="Geng K."/>
            <person name="Ul-Haque F."/>
            <person name="Crombie A.T."/>
            <person name="Street L.E."/>
            <person name="Wookey P.A."/>
            <person name="Murrell J.C."/>
            <person name="Pratscher J."/>
        </authorList>
    </citation>
    <scope>NUCLEOTIDE SEQUENCE [LARGE SCALE GENOMIC DNA]</scope>
    <source>
        <strain evidence="2 3">TVC</strain>
    </source>
</reference>
<evidence type="ECO:0000256" key="1">
    <source>
        <dbReference type="SAM" id="Phobius"/>
    </source>
</evidence>
<keyword evidence="1" id="KW-0812">Transmembrane</keyword>
<dbReference type="AlphaFoldDB" id="A0A2J7TK56"/>
<protein>
    <recommendedName>
        <fullName evidence="4">Transmembrane protein</fullName>
    </recommendedName>
</protein>
<gene>
    <name evidence="2" type="ORF">CR492_04600</name>
</gene>
<dbReference type="Proteomes" id="UP000236286">
    <property type="component" value="Unassembled WGS sequence"/>
</dbReference>
<feature type="transmembrane region" description="Helical" evidence="1">
    <location>
        <begin position="86"/>
        <end position="107"/>
    </location>
</feature>
<evidence type="ECO:0000313" key="3">
    <source>
        <dbReference type="Proteomes" id="UP000236286"/>
    </source>
</evidence>
<feature type="transmembrane region" description="Helical" evidence="1">
    <location>
        <begin position="119"/>
        <end position="138"/>
    </location>
</feature>
<evidence type="ECO:0008006" key="4">
    <source>
        <dbReference type="Google" id="ProtNLM"/>
    </source>
</evidence>